<dbReference type="AlphaFoldDB" id="A0A9P6DML6"/>
<dbReference type="EMBL" id="MU129316">
    <property type="protein sequence ID" value="KAF9503680.1"/>
    <property type="molecule type" value="Genomic_DNA"/>
</dbReference>
<reference evidence="2" key="1">
    <citation type="journal article" date="2020" name="Nat. Commun.">
        <title>Large-scale genome sequencing of mycorrhizal fungi provides insights into the early evolution of symbiotic traits.</title>
        <authorList>
            <person name="Miyauchi S."/>
            <person name="Kiss E."/>
            <person name="Kuo A."/>
            <person name="Drula E."/>
            <person name="Kohler A."/>
            <person name="Sanchez-Garcia M."/>
            <person name="Morin E."/>
            <person name="Andreopoulos B."/>
            <person name="Barry K.W."/>
            <person name="Bonito G."/>
            <person name="Buee M."/>
            <person name="Carver A."/>
            <person name="Chen C."/>
            <person name="Cichocki N."/>
            <person name="Clum A."/>
            <person name="Culley D."/>
            <person name="Crous P.W."/>
            <person name="Fauchery L."/>
            <person name="Girlanda M."/>
            <person name="Hayes R.D."/>
            <person name="Keri Z."/>
            <person name="LaButti K."/>
            <person name="Lipzen A."/>
            <person name="Lombard V."/>
            <person name="Magnuson J."/>
            <person name="Maillard F."/>
            <person name="Murat C."/>
            <person name="Nolan M."/>
            <person name="Ohm R.A."/>
            <person name="Pangilinan J."/>
            <person name="Pereira M.F."/>
            <person name="Perotto S."/>
            <person name="Peter M."/>
            <person name="Pfister S."/>
            <person name="Riley R."/>
            <person name="Sitrit Y."/>
            <person name="Stielow J.B."/>
            <person name="Szollosi G."/>
            <person name="Zifcakova L."/>
            <person name="Stursova M."/>
            <person name="Spatafora J.W."/>
            <person name="Tedersoo L."/>
            <person name="Vaario L.M."/>
            <person name="Yamada A."/>
            <person name="Yan M."/>
            <person name="Wang P."/>
            <person name="Xu J."/>
            <person name="Bruns T."/>
            <person name="Baldrian P."/>
            <person name="Vilgalys R."/>
            <person name="Dunand C."/>
            <person name="Henrissat B."/>
            <person name="Grigoriev I.V."/>
            <person name="Hibbett D."/>
            <person name="Nagy L.G."/>
            <person name="Martin F.M."/>
        </authorList>
    </citation>
    <scope>NUCLEOTIDE SEQUENCE</scope>
    <source>
        <strain evidence="2">UP504</strain>
    </source>
</reference>
<proteinExistence type="predicted"/>
<evidence type="ECO:0000256" key="1">
    <source>
        <dbReference type="SAM" id="MobiDB-lite"/>
    </source>
</evidence>
<organism evidence="2 3">
    <name type="scientific">Hydnum rufescens UP504</name>
    <dbReference type="NCBI Taxonomy" id="1448309"/>
    <lineage>
        <taxon>Eukaryota</taxon>
        <taxon>Fungi</taxon>
        <taxon>Dikarya</taxon>
        <taxon>Basidiomycota</taxon>
        <taxon>Agaricomycotina</taxon>
        <taxon>Agaricomycetes</taxon>
        <taxon>Cantharellales</taxon>
        <taxon>Hydnaceae</taxon>
        <taxon>Hydnum</taxon>
    </lineage>
</organism>
<evidence type="ECO:0000313" key="3">
    <source>
        <dbReference type="Proteomes" id="UP000886523"/>
    </source>
</evidence>
<feature type="compositionally biased region" description="Basic and acidic residues" evidence="1">
    <location>
        <begin position="63"/>
        <end position="75"/>
    </location>
</feature>
<sequence length="119" mass="13544">MALKERKALSETDKYNYFWWGVKPMLFLLDDEASSSTTDSDEGLDSEDLDEEPKQVKNKKGQLKPENKQKKDDVTTPKPVELSKAQEFVDPMKSNINDLTEKIGWLTLVLGQLNPDKVA</sequence>
<dbReference type="Proteomes" id="UP000886523">
    <property type="component" value="Unassembled WGS sequence"/>
</dbReference>
<accession>A0A9P6DML6</accession>
<protein>
    <submittedName>
        <fullName evidence="2">Uncharacterized protein</fullName>
    </submittedName>
</protein>
<evidence type="ECO:0000313" key="2">
    <source>
        <dbReference type="EMBL" id="KAF9503680.1"/>
    </source>
</evidence>
<keyword evidence="3" id="KW-1185">Reference proteome</keyword>
<comment type="caution">
    <text evidence="2">The sequence shown here is derived from an EMBL/GenBank/DDBJ whole genome shotgun (WGS) entry which is preliminary data.</text>
</comment>
<name>A0A9P6DML6_9AGAM</name>
<feature type="region of interest" description="Disordered" evidence="1">
    <location>
        <begin position="33"/>
        <end position="86"/>
    </location>
</feature>
<feature type="compositionally biased region" description="Acidic residues" evidence="1">
    <location>
        <begin position="33"/>
        <end position="51"/>
    </location>
</feature>
<gene>
    <name evidence="2" type="ORF">BS47DRAFT_1369355</name>
</gene>